<dbReference type="Proteomes" id="UP000232323">
    <property type="component" value="Unassembled WGS sequence"/>
</dbReference>
<comment type="caution">
    <text evidence="1">The sequence shown here is derived from an EMBL/GenBank/DDBJ whole genome shotgun (WGS) entry which is preliminary data.</text>
</comment>
<gene>
    <name evidence="1" type="ORF">CEUSTIGMA_g5844.t1</name>
</gene>
<dbReference type="AlphaFoldDB" id="A0A250X683"/>
<keyword evidence="2" id="KW-1185">Reference proteome</keyword>
<proteinExistence type="predicted"/>
<accession>A0A250X683</accession>
<name>A0A250X683_9CHLO</name>
<dbReference type="EMBL" id="BEGY01000032">
    <property type="protein sequence ID" value="GAX78402.1"/>
    <property type="molecule type" value="Genomic_DNA"/>
</dbReference>
<organism evidence="1 2">
    <name type="scientific">Chlamydomonas eustigma</name>
    <dbReference type="NCBI Taxonomy" id="1157962"/>
    <lineage>
        <taxon>Eukaryota</taxon>
        <taxon>Viridiplantae</taxon>
        <taxon>Chlorophyta</taxon>
        <taxon>core chlorophytes</taxon>
        <taxon>Chlorophyceae</taxon>
        <taxon>CS clade</taxon>
        <taxon>Chlamydomonadales</taxon>
        <taxon>Chlamydomonadaceae</taxon>
        <taxon>Chlamydomonas</taxon>
    </lineage>
</organism>
<reference evidence="1 2" key="1">
    <citation type="submission" date="2017-08" db="EMBL/GenBank/DDBJ databases">
        <title>Acidophilic green algal genome provides insights into adaptation to an acidic environment.</title>
        <authorList>
            <person name="Hirooka S."/>
            <person name="Hirose Y."/>
            <person name="Kanesaki Y."/>
            <person name="Higuchi S."/>
            <person name="Fujiwara T."/>
            <person name="Onuma R."/>
            <person name="Era A."/>
            <person name="Ohbayashi R."/>
            <person name="Uzuka A."/>
            <person name="Nozaki H."/>
            <person name="Yoshikawa H."/>
            <person name="Miyagishima S.Y."/>
        </authorList>
    </citation>
    <scope>NUCLEOTIDE SEQUENCE [LARGE SCALE GENOMIC DNA]</scope>
    <source>
        <strain evidence="1 2">NIES-2499</strain>
    </source>
</reference>
<sequence length="260" mass="28594">MQTEAAAFESDSVRQLSLPLSAIIHTQKTSLLSMHVHVTCTPPAMPKALIRHCNLTSFQQTGHRQEVFVLAASKRSSCCSSLGGETSLGGELCLVGFTCPSINSLNEASVLWRASNFYQADGVKAYCEEYLSQQLTALTQPVTLSSENQDYVPGKRVTGSASSPHALERVTVACFQKVMPCLQIILELCSSYSHGSSDRLVHMLVLWLLPNLHKALGCRDLCAVLYRHRDVMEPALMSHIRDQLVTLVILSDDLVDEVDF</sequence>
<protein>
    <submittedName>
        <fullName evidence="1">Uncharacterized protein</fullName>
    </submittedName>
</protein>
<evidence type="ECO:0000313" key="1">
    <source>
        <dbReference type="EMBL" id="GAX78402.1"/>
    </source>
</evidence>
<evidence type="ECO:0000313" key="2">
    <source>
        <dbReference type="Proteomes" id="UP000232323"/>
    </source>
</evidence>